<dbReference type="Gene3D" id="1.20.58.420">
    <property type="entry name" value="AHSP"/>
    <property type="match status" value="1"/>
</dbReference>
<keyword evidence="1" id="KW-0547">Nucleotide-binding</keyword>
<evidence type="ECO:0000256" key="4">
    <source>
        <dbReference type="PROSITE-ProRule" id="PRU01052"/>
    </source>
</evidence>
<organism evidence="7 8">
    <name type="scientific">Magallana gigas</name>
    <name type="common">Pacific oyster</name>
    <name type="synonym">Crassostrea gigas</name>
    <dbReference type="NCBI Taxonomy" id="29159"/>
    <lineage>
        <taxon>Eukaryota</taxon>
        <taxon>Metazoa</taxon>
        <taxon>Spiralia</taxon>
        <taxon>Lophotrochozoa</taxon>
        <taxon>Mollusca</taxon>
        <taxon>Bivalvia</taxon>
        <taxon>Autobranchia</taxon>
        <taxon>Pteriomorphia</taxon>
        <taxon>Ostreida</taxon>
        <taxon>Ostreoidea</taxon>
        <taxon>Ostreidae</taxon>
        <taxon>Magallana</taxon>
    </lineage>
</organism>
<dbReference type="PANTHER" id="PTHR10751">
    <property type="entry name" value="GUANYLATE BINDING PROTEIN"/>
    <property type="match status" value="1"/>
</dbReference>
<dbReference type="InterPro" id="IPR036543">
    <property type="entry name" value="Guanylate-bd_C_sf"/>
</dbReference>
<keyword evidence="2" id="KW-0378">Hydrolase</keyword>
<evidence type="ECO:0000259" key="6">
    <source>
        <dbReference type="PROSITE" id="PS51715"/>
    </source>
</evidence>
<evidence type="ECO:0000256" key="5">
    <source>
        <dbReference type="SAM" id="Phobius"/>
    </source>
</evidence>
<comment type="similarity">
    <text evidence="4">Belongs to the TRAFAC class dynamin-like GTPase superfamily. GB1/RHD3 GTPase family.</text>
</comment>
<dbReference type="Gene3D" id="3.40.50.300">
    <property type="entry name" value="P-loop containing nucleotide triphosphate hydrolases"/>
    <property type="match status" value="1"/>
</dbReference>
<accession>A0A8W8JVF2</accession>
<evidence type="ECO:0000313" key="8">
    <source>
        <dbReference type="Proteomes" id="UP000005408"/>
    </source>
</evidence>
<keyword evidence="5" id="KW-1133">Transmembrane helix</keyword>
<evidence type="ECO:0000256" key="2">
    <source>
        <dbReference type="ARBA" id="ARBA00022801"/>
    </source>
</evidence>
<dbReference type="CDD" id="cd01851">
    <property type="entry name" value="GBP"/>
    <property type="match status" value="1"/>
</dbReference>
<keyword evidence="5" id="KW-0812">Transmembrane</keyword>
<keyword evidence="5" id="KW-0472">Membrane</keyword>
<dbReference type="SUPFAM" id="SSF48340">
    <property type="entry name" value="Interferon-induced guanylate-binding protein 1 (GBP1), C-terminal domain"/>
    <property type="match status" value="1"/>
</dbReference>
<feature type="transmembrane region" description="Helical" evidence="5">
    <location>
        <begin position="452"/>
        <end position="472"/>
    </location>
</feature>
<dbReference type="InterPro" id="IPR015894">
    <property type="entry name" value="Guanylate-bd_N"/>
</dbReference>
<reference evidence="7" key="1">
    <citation type="submission" date="2022-08" db="UniProtKB">
        <authorList>
            <consortium name="EnsemblMetazoa"/>
        </authorList>
    </citation>
    <scope>IDENTIFICATION</scope>
    <source>
        <strain evidence="7">05x7-T-G4-1.051#20</strain>
    </source>
</reference>
<name>A0A8W8JVF2_MAGGI</name>
<dbReference type="AlphaFoldDB" id="A0A8W8JVF2"/>
<dbReference type="Proteomes" id="UP000005408">
    <property type="component" value="Unassembled WGS sequence"/>
</dbReference>
<sequence>MAFSDVSGRGESLEIIRITSNDTNGEILHELELIEENLEKIMCHPEVKENPVQIVSIAGAFRKGKSFLLGFFLKYLQMDIQLQECDWLSERDKIEGFEWRGGSERVTSGIQIWSKPFVCQNKFGEKVAVLLMDTQGVFDNESTVQDCASIFALSNLISSVQIYNLMQQLQEDDLQHLEFFTEFGKLVSEQADETGVSNSRLIFLIRDWGCPYEYPYGKEGGEAYTREKLKIKSNHHEELKRIRRNLSRCFPNIGGFLLPHPGKAVVTKQTYDGTVKEMDDDFVEMVKLLVPYILSRDMMMTKRINGMEVTGKDMSKYVRAFVRLLKNGEFPCPQTAFKATAAVGRQLAINAAFKFYKEEMEKVCKIDDGVALSEAELESHNKRIKVQAREKLKEIPRMQILEHELECLEQLDVLMEQKYEDLKEITKRQNQNVVLRELAKKAATTKEIVKSIATGVGVSIGAGVMALGAIFLRK</sequence>
<dbReference type="InterPro" id="IPR027417">
    <property type="entry name" value="P-loop_NTPase"/>
</dbReference>
<proteinExistence type="inferred from homology"/>
<dbReference type="EnsemblMetazoa" id="G21167.1">
    <property type="protein sequence ID" value="G21167.1:cds"/>
    <property type="gene ID" value="G21167"/>
</dbReference>
<protein>
    <recommendedName>
        <fullName evidence="6">GB1/RHD3-type G domain-containing protein</fullName>
    </recommendedName>
</protein>
<dbReference type="SUPFAM" id="SSF52540">
    <property type="entry name" value="P-loop containing nucleoside triphosphate hydrolases"/>
    <property type="match status" value="1"/>
</dbReference>
<keyword evidence="3" id="KW-0342">GTP-binding</keyword>
<evidence type="ECO:0000256" key="1">
    <source>
        <dbReference type="ARBA" id="ARBA00022741"/>
    </source>
</evidence>
<dbReference type="Pfam" id="PF02263">
    <property type="entry name" value="GBP"/>
    <property type="match status" value="1"/>
</dbReference>
<dbReference type="OrthoDB" id="7788754at2759"/>
<evidence type="ECO:0000313" key="7">
    <source>
        <dbReference type="EnsemblMetazoa" id="G21167.1:cds"/>
    </source>
</evidence>
<keyword evidence="8" id="KW-1185">Reference proteome</keyword>
<feature type="domain" description="GB1/RHD3-type G" evidence="6">
    <location>
        <begin position="49"/>
        <end position="298"/>
    </location>
</feature>
<dbReference type="GO" id="GO:0003924">
    <property type="term" value="F:GTPase activity"/>
    <property type="evidence" value="ECO:0007669"/>
    <property type="project" value="InterPro"/>
</dbReference>
<dbReference type="GO" id="GO:0005525">
    <property type="term" value="F:GTP binding"/>
    <property type="evidence" value="ECO:0007669"/>
    <property type="project" value="UniProtKB-KW"/>
</dbReference>
<evidence type="ECO:0000256" key="3">
    <source>
        <dbReference type="ARBA" id="ARBA00023134"/>
    </source>
</evidence>
<dbReference type="InterPro" id="IPR030386">
    <property type="entry name" value="G_GB1_RHD3_dom"/>
</dbReference>
<dbReference type="PROSITE" id="PS51715">
    <property type="entry name" value="G_GB1_RHD3"/>
    <property type="match status" value="1"/>
</dbReference>
<dbReference type="OMA" id="TKRINGM"/>